<dbReference type="PANTHER" id="PTHR43712:SF15">
    <property type="entry name" value="MONODICTYPHENONE CLUSTER TRANSCRIPTIONAL COACTIVATOR MDPA"/>
    <property type="match status" value="1"/>
</dbReference>
<sequence length="490" mass="53547">MNSITQLEIYAKELACAAQSIVTYCQNADIASSGPQLSISEDAPEQFHQDRRKILANVAKIQVLLEDSEDFVQKMAKEIQMLASVQWLSSLQVLICLPLGVNLAIKNLAQLAGVQETVLARVVRMTASRGFLQEPQPGQIMHTPLSSRFVSHRRFRDATMFLAECCTPSALHMKPTVQHPTTGDVPCESGHSLAFSTSVPFTKACSMAPKLQRQWSAFLQYTGHFDKGFTEVLTRLDWANLGESCIVEVTMPALPSISPPNFPPMSHFEGMCCDHLSLTCIGRLTSWLLNIQTGTQSTETARALSELYPALQILVQTDASNSDLGRPLAPHGEISSLEAYNPRINVQTRALGTPQTVVDAAAYILHLPSSACGSSRPIVLMDLQAYCTILAANRRAMLIVTARMLPPPGTVDREIETLARMRDLTLFQLGADRDPEVAEVLDLVGSVGDSQGRLVVVDQLQARNHLTVALAIKYQGWLDLDAALLESGLS</sequence>
<dbReference type="Gene3D" id="1.10.10.10">
    <property type="entry name" value="Winged helix-like DNA-binding domain superfamily/Winged helix DNA-binding domain"/>
    <property type="match status" value="1"/>
</dbReference>
<dbReference type="PANTHER" id="PTHR43712">
    <property type="entry name" value="PUTATIVE (AFU_ORTHOLOGUE AFUA_4G14580)-RELATED"/>
    <property type="match status" value="1"/>
</dbReference>
<reference evidence="1 2" key="1">
    <citation type="journal article" date="2023" name="IMA Fungus">
        <title>Comparative genomic study of the Penicillium genus elucidates a diverse pangenome and 15 lateral gene transfer events.</title>
        <authorList>
            <person name="Petersen C."/>
            <person name="Sorensen T."/>
            <person name="Nielsen M.R."/>
            <person name="Sondergaard T.E."/>
            <person name="Sorensen J.L."/>
            <person name="Fitzpatrick D.A."/>
            <person name="Frisvad J.C."/>
            <person name="Nielsen K.L."/>
        </authorList>
    </citation>
    <scope>NUCLEOTIDE SEQUENCE [LARGE SCALE GENOMIC DNA]</scope>
    <source>
        <strain evidence="1 2">IBT 35679</strain>
    </source>
</reference>
<gene>
    <name evidence="1" type="ORF">N7494_004536</name>
</gene>
<dbReference type="EMBL" id="JAQIZZ010000003">
    <property type="protein sequence ID" value="KAJ5546951.1"/>
    <property type="molecule type" value="Genomic_DNA"/>
</dbReference>
<comment type="caution">
    <text evidence="1">The sequence shown here is derived from an EMBL/GenBank/DDBJ whole genome shotgun (WGS) entry which is preliminary data.</text>
</comment>
<proteinExistence type="predicted"/>
<protein>
    <submittedName>
        <fullName evidence="1">Uncharacterized protein</fullName>
    </submittedName>
</protein>
<evidence type="ECO:0000313" key="1">
    <source>
        <dbReference type="EMBL" id="KAJ5546951.1"/>
    </source>
</evidence>
<dbReference type="AlphaFoldDB" id="A0AAD6D0U2"/>
<dbReference type="SUPFAM" id="SSF46785">
    <property type="entry name" value="Winged helix' DNA-binding domain"/>
    <property type="match status" value="1"/>
</dbReference>
<dbReference type="InterPro" id="IPR036388">
    <property type="entry name" value="WH-like_DNA-bd_sf"/>
</dbReference>
<name>A0AAD6D0U2_9EURO</name>
<organism evidence="1 2">
    <name type="scientific">Penicillium frequentans</name>
    <dbReference type="NCBI Taxonomy" id="3151616"/>
    <lineage>
        <taxon>Eukaryota</taxon>
        <taxon>Fungi</taxon>
        <taxon>Dikarya</taxon>
        <taxon>Ascomycota</taxon>
        <taxon>Pezizomycotina</taxon>
        <taxon>Eurotiomycetes</taxon>
        <taxon>Eurotiomycetidae</taxon>
        <taxon>Eurotiales</taxon>
        <taxon>Aspergillaceae</taxon>
        <taxon>Penicillium</taxon>
    </lineage>
</organism>
<keyword evidence="2" id="KW-1185">Reference proteome</keyword>
<dbReference type="Proteomes" id="UP001220324">
    <property type="component" value="Unassembled WGS sequence"/>
</dbReference>
<dbReference type="InterPro" id="IPR036390">
    <property type="entry name" value="WH_DNA-bd_sf"/>
</dbReference>
<accession>A0AAD6D0U2</accession>
<evidence type="ECO:0000313" key="2">
    <source>
        <dbReference type="Proteomes" id="UP001220324"/>
    </source>
</evidence>